<dbReference type="InterPro" id="IPR025405">
    <property type="entry name" value="DUF4131"/>
</dbReference>
<feature type="transmembrane region" description="Helical" evidence="6">
    <location>
        <begin position="266"/>
        <end position="299"/>
    </location>
</feature>
<dbReference type="InterPro" id="IPR004477">
    <property type="entry name" value="ComEC_N"/>
</dbReference>
<name>A0A1G2KV74_9BACT</name>
<keyword evidence="4 6" id="KW-1133">Transmembrane helix</keyword>
<feature type="transmembrane region" description="Helical" evidence="6">
    <location>
        <begin position="18"/>
        <end position="37"/>
    </location>
</feature>
<comment type="caution">
    <text evidence="9">The sequence shown here is derived from an EMBL/GenBank/DDBJ whole genome shotgun (WGS) entry which is preliminary data.</text>
</comment>
<organism evidence="9 10">
    <name type="scientific">Candidatus Sungbacteria bacterium RIFCSPHIGHO2_02_FULL_51_29</name>
    <dbReference type="NCBI Taxonomy" id="1802273"/>
    <lineage>
        <taxon>Bacteria</taxon>
        <taxon>Candidatus Sungiibacteriota</taxon>
    </lineage>
</organism>
<evidence type="ECO:0000313" key="9">
    <source>
        <dbReference type="EMBL" id="OHA03335.1"/>
    </source>
</evidence>
<gene>
    <name evidence="9" type="ORF">A3C16_01525</name>
</gene>
<keyword evidence="2" id="KW-1003">Cell membrane</keyword>
<keyword evidence="5 6" id="KW-0472">Membrane</keyword>
<evidence type="ECO:0000256" key="1">
    <source>
        <dbReference type="ARBA" id="ARBA00004651"/>
    </source>
</evidence>
<dbReference type="GO" id="GO:0005886">
    <property type="term" value="C:plasma membrane"/>
    <property type="evidence" value="ECO:0007669"/>
    <property type="project" value="UniProtKB-SubCell"/>
</dbReference>
<evidence type="ECO:0000256" key="2">
    <source>
        <dbReference type="ARBA" id="ARBA00022475"/>
    </source>
</evidence>
<proteinExistence type="predicted"/>
<feature type="transmembrane region" description="Helical" evidence="6">
    <location>
        <begin position="449"/>
        <end position="470"/>
    </location>
</feature>
<evidence type="ECO:0000256" key="3">
    <source>
        <dbReference type="ARBA" id="ARBA00022692"/>
    </source>
</evidence>
<feature type="domain" description="ComEC/Rec2-related protein" evidence="7">
    <location>
        <begin position="212"/>
        <end position="495"/>
    </location>
</feature>
<feature type="transmembrane region" description="Helical" evidence="6">
    <location>
        <begin position="384"/>
        <end position="409"/>
    </location>
</feature>
<feature type="domain" description="DUF4131" evidence="8">
    <location>
        <begin position="16"/>
        <end position="171"/>
    </location>
</feature>
<dbReference type="InterPro" id="IPR052159">
    <property type="entry name" value="Competence_DNA_uptake"/>
</dbReference>
<evidence type="ECO:0000256" key="5">
    <source>
        <dbReference type="ARBA" id="ARBA00023136"/>
    </source>
</evidence>
<evidence type="ECO:0000313" key="10">
    <source>
        <dbReference type="Proteomes" id="UP000177811"/>
    </source>
</evidence>
<reference evidence="9 10" key="1">
    <citation type="journal article" date="2016" name="Nat. Commun.">
        <title>Thousands of microbial genomes shed light on interconnected biogeochemical processes in an aquifer system.</title>
        <authorList>
            <person name="Anantharaman K."/>
            <person name="Brown C.T."/>
            <person name="Hug L.A."/>
            <person name="Sharon I."/>
            <person name="Castelle C.J."/>
            <person name="Probst A.J."/>
            <person name="Thomas B.C."/>
            <person name="Singh A."/>
            <person name="Wilkins M.J."/>
            <person name="Karaoz U."/>
            <person name="Brodie E.L."/>
            <person name="Williams K.H."/>
            <person name="Hubbard S.S."/>
            <person name="Banfield J.F."/>
        </authorList>
    </citation>
    <scope>NUCLEOTIDE SEQUENCE [LARGE SCALE GENOMIC DNA]</scope>
</reference>
<feature type="transmembrane region" description="Helical" evidence="6">
    <location>
        <begin position="476"/>
        <end position="494"/>
    </location>
</feature>
<dbReference type="Pfam" id="PF13567">
    <property type="entry name" value="DUF4131"/>
    <property type="match status" value="1"/>
</dbReference>
<feature type="transmembrane region" description="Helical" evidence="6">
    <location>
        <begin position="335"/>
        <end position="354"/>
    </location>
</feature>
<dbReference type="PANTHER" id="PTHR30619">
    <property type="entry name" value="DNA INTERNALIZATION/COMPETENCE PROTEIN COMEC/REC2"/>
    <property type="match status" value="1"/>
</dbReference>
<evidence type="ECO:0000259" key="8">
    <source>
        <dbReference type="Pfam" id="PF13567"/>
    </source>
</evidence>
<dbReference type="AlphaFoldDB" id="A0A1G2KV74"/>
<evidence type="ECO:0008006" key="11">
    <source>
        <dbReference type="Google" id="ProtNLM"/>
    </source>
</evidence>
<protein>
    <recommendedName>
        <fullName evidence="11">ComEC/Rec2-related protein domain-containing protein</fullName>
    </recommendedName>
</protein>
<dbReference type="Proteomes" id="UP000177811">
    <property type="component" value="Unassembled WGS sequence"/>
</dbReference>
<dbReference type="Pfam" id="PF03772">
    <property type="entry name" value="Competence"/>
    <property type="match status" value="1"/>
</dbReference>
<accession>A0A1G2KV74</accession>
<evidence type="ECO:0000256" key="6">
    <source>
        <dbReference type="SAM" id="Phobius"/>
    </source>
</evidence>
<dbReference type="NCBIfam" id="TIGR00360">
    <property type="entry name" value="ComEC_N-term"/>
    <property type="match status" value="1"/>
</dbReference>
<dbReference type="EMBL" id="MHQL01000017">
    <property type="protein sequence ID" value="OHA03335.1"/>
    <property type="molecule type" value="Genomic_DNA"/>
</dbReference>
<feature type="transmembrane region" description="Helical" evidence="6">
    <location>
        <begin position="44"/>
        <end position="67"/>
    </location>
</feature>
<feature type="transmembrane region" description="Helical" evidence="6">
    <location>
        <begin position="311"/>
        <end position="329"/>
    </location>
</feature>
<evidence type="ECO:0000256" key="4">
    <source>
        <dbReference type="ARBA" id="ARBA00022989"/>
    </source>
</evidence>
<sequence length="509" mass="55747">MCGACIAGVGIASFAPSVYLVLAFFIFGIGAIVYGIRAGARRRMAFVIGCAVLICAGGMLRFITYAIPGSPLPEHVLGADVEVVGRVSEEPIDKEKSQQVTLQTSFVERGDEQVEFSETIRVTARRFPKIAYGARVRVAGSIEEPENFSDDFDYRAYLAKDRIRYVMIFPDIVQEGESRRGVRSYLFLIKKKFAGALYAALPEPHASFAAGLLLGERGSIPKELLEDFRRTGTTHIIALSGYNITIVADAALQALSWFGISFMASFWASSLAIILFAILTGASASVVRASLMGILVLVARKEGRMYNMRNALLAAAALMVMENPMILRFDAAFQLSFLATVGLVYLSSAIDARLEALKEKYIRRFGGRIPEERAGKKKFFLREIFVSTLAAQILVLPLLIHLFGSVSIISPISNVLVLAAIPYAMFFSFLTGALGLVVGVLARIAAFPAWALLEYEMVIVRFFAGLPMAAVALPKFVGVLLALGYAAMLVMRFYPFRKSVKTDEERRIS</sequence>
<dbReference type="PANTHER" id="PTHR30619:SF7">
    <property type="entry name" value="BETA-LACTAMASE DOMAIN PROTEIN"/>
    <property type="match status" value="1"/>
</dbReference>
<keyword evidence="3 6" id="KW-0812">Transmembrane</keyword>
<evidence type="ECO:0000259" key="7">
    <source>
        <dbReference type="Pfam" id="PF03772"/>
    </source>
</evidence>
<comment type="subcellular location">
    <subcellularLocation>
        <location evidence="1">Cell membrane</location>
        <topology evidence="1">Multi-pass membrane protein</topology>
    </subcellularLocation>
</comment>
<feature type="transmembrane region" description="Helical" evidence="6">
    <location>
        <begin position="415"/>
        <end position="442"/>
    </location>
</feature>